<dbReference type="EMBL" id="JBHSMI010000012">
    <property type="protein sequence ID" value="MFC5402444.1"/>
    <property type="molecule type" value="Genomic_DNA"/>
</dbReference>
<keyword evidence="3" id="KW-1185">Reference proteome</keyword>
<dbReference type="Pfam" id="PF13814">
    <property type="entry name" value="Replic_Relax"/>
    <property type="match status" value="1"/>
</dbReference>
<evidence type="ECO:0000313" key="2">
    <source>
        <dbReference type="EMBL" id="MFC5402444.1"/>
    </source>
</evidence>
<sequence>MKGDLEQGKGSDPGTGEGRKRKVRTPGEASFGAVVDRLSSRDWRFLIDLYLCRCMPISAAIEHYFWKDPSEVFPDYDDSSESKKRVLDESNLKSAKLRAQRRLFDLYAKGVLEKSNTIPDELDKAPKLRVQVKGETWYYLTSRGLRLVEMKIGVLEESKLSKLELDMERAKKEHFWELAKVYLELKYKHLEQIGAMQFTDWDWHPALSIQGNKDLNIEVRPDAVFRLDEQVFYVELDRSTEPVQRSPFISAKDQQVSIENKLHRYKAVMHHKDAPVIQKNGIIAFIVPEAIYEARLNNIRAAAKSVFKGFETQVFVGRSIGDVLTQRFAASGWGRKDG</sequence>
<reference evidence="3" key="1">
    <citation type="journal article" date="2019" name="Int. J. Syst. Evol. Microbiol.">
        <title>The Global Catalogue of Microorganisms (GCM) 10K type strain sequencing project: providing services to taxonomists for standard genome sequencing and annotation.</title>
        <authorList>
            <consortium name="The Broad Institute Genomics Platform"/>
            <consortium name="The Broad Institute Genome Sequencing Center for Infectious Disease"/>
            <person name="Wu L."/>
            <person name="Ma J."/>
        </authorList>
    </citation>
    <scope>NUCLEOTIDE SEQUENCE [LARGE SCALE GENOMIC DNA]</scope>
    <source>
        <strain evidence="3">CGMCC 1.18575</strain>
    </source>
</reference>
<dbReference type="InterPro" id="IPR025855">
    <property type="entry name" value="Replic_Relax"/>
</dbReference>
<proteinExistence type="predicted"/>
<dbReference type="RefSeq" id="WP_378130899.1">
    <property type="nucleotide sequence ID" value="NZ_JBHSMI010000012.1"/>
</dbReference>
<organism evidence="2 3">
    <name type="scientific">Cohnella soli</name>
    <dbReference type="NCBI Taxonomy" id="425005"/>
    <lineage>
        <taxon>Bacteria</taxon>
        <taxon>Bacillati</taxon>
        <taxon>Bacillota</taxon>
        <taxon>Bacilli</taxon>
        <taxon>Bacillales</taxon>
        <taxon>Paenibacillaceae</taxon>
        <taxon>Cohnella</taxon>
    </lineage>
</organism>
<protein>
    <submittedName>
        <fullName evidence="2">Replication-relaxation family protein</fullName>
    </submittedName>
</protein>
<evidence type="ECO:0000313" key="3">
    <source>
        <dbReference type="Proteomes" id="UP001596113"/>
    </source>
</evidence>
<accession>A0ABW0HMH9</accession>
<name>A0ABW0HMH9_9BACL</name>
<dbReference type="Proteomes" id="UP001596113">
    <property type="component" value="Unassembled WGS sequence"/>
</dbReference>
<comment type="caution">
    <text evidence="2">The sequence shown here is derived from an EMBL/GenBank/DDBJ whole genome shotgun (WGS) entry which is preliminary data.</text>
</comment>
<evidence type="ECO:0000256" key="1">
    <source>
        <dbReference type="SAM" id="MobiDB-lite"/>
    </source>
</evidence>
<feature type="region of interest" description="Disordered" evidence="1">
    <location>
        <begin position="1"/>
        <end position="25"/>
    </location>
</feature>
<gene>
    <name evidence="2" type="ORF">ACFPOF_06805</name>
</gene>